<accession>A0A0D9VSA0</accession>
<dbReference type="EnsemblPlants" id="LPERR03G10380.1">
    <property type="protein sequence ID" value="LPERR03G10380.1"/>
    <property type="gene ID" value="LPERR03G10380"/>
</dbReference>
<feature type="region of interest" description="Disordered" evidence="2">
    <location>
        <begin position="56"/>
        <end position="82"/>
    </location>
</feature>
<feature type="compositionally biased region" description="Basic residues" evidence="2">
    <location>
        <begin position="410"/>
        <end position="428"/>
    </location>
</feature>
<evidence type="ECO:0000256" key="2">
    <source>
        <dbReference type="SAM" id="MobiDB-lite"/>
    </source>
</evidence>
<protein>
    <recommendedName>
        <fullName evidence="3">RRM domain-containing protein</fullName>
    </recommendedName>
</protein>
<evidence type="ECO:0000313" key="4">
    <source>
        <dbReference type="EnsemblPlants" id="LPERR03G10380.1"/>
    </source>
</evidence>
<evidence type="ECO:0000313" key="5">
    <source>
        <dbReference type="Proteomes" id="UP000032180"/>
    </source>
</evidence>
<feature type="domain" description="RRM" evidence="3">
    <location>
        <begin position="153"/>
        <end position="231"/>
    </location>
</feature>
<dbReference type="eggNOG" id="KOG4661">
    <property type="taxonomic scope" value="Eukaryota"/>
</dbReference>
<reference evidence="5" key="2">
    <citation type="submission" date="2013-12" db="EMBL/GenBank/DDBJ databases">
        <authorList>
            <person name="Yu Y."/>
            <person name="Lee S."/>
            <person name="de Baynast K."/>
            <person name="Wissotski M."/>
            <person name="Liu L."/>
            <person name="Talag J."/>
            <person name="Goicoechea J."/>
            <person name="Angelova A."/>
            <person name="Jetty R."/>
            <person name="Kudrna D."/>
            <person name="Golser W."/>
            <person name="Rivera L."/>
            <person name="Zhang J."/>
            <person name="Wing R."/>
        </authorList>
    </citation>
    <scope>NUCLEOTIDE SEQUENCE</scope>
</reference>
<dbReference type="InterPro" id="IPR012677">
    <property type="entry name" value="Nucleotide-bd_a/b_plait_sf"/>
</dbReference>
<keyword evidence="1" id="KW-0694">RNA-binding</keyword>
<feature type="region of interest" description="Disordered" evidence="2">
    <location>
        <begin position="229"/>
        <end position="451"/>
    </location>
</feature>
<dbReference type="Pfam" id="PF00076">
    <property type="entry name" value="RRM_1"/>
    <property type="match status" value="1"/>
</dbReference>
<evidence type="ECO:0000256" key="1">
    <source>
        <dbReference type="PROSITE-ProRule" id="PRU00176"/>
    </source>
</evidence>
<organism evidence="4 5">
    <name type="scientific">Leersia perrieri</name>
    <dbReference type="NCBI Taxonomy" id="77586"/>
    <lineage>
        <taxon>Eukaryota</taxon>
        <taxon>Viridiplantae</taxon>
        <taxon>Streptophyta</taxon>
        <taxon>Embryophyta</taxon>
        <taxon>Tracheophyta</taxon>
        <taxon>Spermatophyta</taxon>
        <taxon>Magnoliopsida</taxon>
        <taxon>Liliopsida</taxon>
        <taxon>Poales</taxon>
        <taxon>Poaceae</taxon>
        <taxon>BOP clade</taxon>
        <taxon>Oryzoideae</taxon>
        <taxon>Oryzeae</taxon>
        <taxon>Oryzinae</taxon>
        <taxon>Leersia</taxon>
    </lineage>
</organism>
<dbReference type="HOGENOM" id="CLU_050438_0_0_1"/>
<dbReference type="InterPro" id="IPR000504">
    <property type="entry name" value="RRM_dom"/>
</dbReference>
<dbReference type="Gramene" id="LPERR03G10380.1">
    <property type="protein sequence ID" value="LPERR03G10380.1"/>
    <property type="gene ID" value="LPERR03G10380"/>
</dbReference>
<reference evidence="4 5" key="1">
    <citation type="submission" date="2012-08" db="EMBL/GenBank/DDBJ databases">
        <title>Oryza genome evolution.</title>
        <authorList>
            <person name="Wing R.A."/>
        </authorList>
    </citation>
    <scope>NUCLEOTIDE SEQUENCE</scope>
</reference>
<evidence type="ECO:0000259" key="3">
    <source>
        <dbReference type="PROSITE" id="PS50102"/>
    </source>
</evidence>
<reference evidence="4" key="3">
    <citation type="submission" date="2015-04" db="UniProtKB">
        <authorList>
            <consortium name="EnsemblPlants"/>
        </authorList>
    </citation>
    <scope>IDENTIFICATION</scope>
</reference>
<dbReference type="PROSITE" id="PS50102">
    <property type="entry name" value="RRM"/>
    <property type="match status" value="1"/>
</dbReference>
<feature type="compositionally biased region" description="Low complexity" evidence="2">
    <location>
        <begin position="363"/>
        <end position="387"/>
    </location>
</feature>
<dbReference type="AlphaFoldDB" id="A0A0D9VSA0"/>
<name>A0A0D9VSA0_9ORYZ</name>
<feature type="compositionally biased region" description="Basic residues" evidence="2">
    <location>
        <begin position="335"/>
        <end position="357"/>
    </location>
</feature>
<dbReference type="InterPro" id="IPR050441">
    <property type="entry name" value="RBM"/>
</dbReference>
<dbReference type="Proteomes" id="UP000032180">
    <property type="component" value="Chromosome 3"/>
</dbReference>
<feature type="compositionally biased region" description="Polar residues" evidence="2">
    <location>
        <begin position="388"/>
        <end position="408"/>
    </location>
</feature>
<dbReference type="STRING" id="77586.A0A0D9VSA0"/>
<dbReference type="InterPro" id="IPR035979">
    <property type="entry name" value="RBD_domain_sf"/>
</dbReference>
<dbReference type="PANTHER" id="PTHR48034">
    <property type="entry name" value="TRANSFORMER-2 SEX-DETERMINING PROTEIN-RELATED"/>
    <property type="match status" value="1"/>
</dbReference>
<feature type="compositionally biased region" description="Low complexity" evidence="2">
    <location>
        <begin position="311"/>
        <end position="330"/>
    </location>
</feature>
<feature type="compositionally biased region" description="Basic residues" evidence="2">
    <location>
        <begin position="71"/>
        <end position="82"/>
    </location>
</feature>
<sequence>MKSKKNQWLQEVPCVERNRRGSCAQPIQPDLRNFRVRLGPEPSSTPPVYLFAAARAPTGRKAAPTEEHERQRQKKRSRYSARAGSSRRRKWILIRSSVYLADVVLLQRFKPCVVIIDRFLIDRYESRSYSLSPYRRDSRSRSVDSSDVENPGNNLYVTGLSARVTDRDLEEHFSAEGEVIDASIVLDPWTRESRGFGFVTMATVKEADRCIKYLDRSVLEGRVITVEKAKRRRGRTPTPGKYLGTKSSRARRYSPSYSPVQRDSYRSQYSPERERSFSPYGGRRSYSPYDRRRSCSPYERRRSSPYERRQSYSPYGRSPSPYGGRRSYSPYDRRGSRRRSPYHGSRHRSRSPYRYRRERSYSYDRSVSPYYSRRYSPGGRGRSYSCSVSPERSYSRSCSPESQRSGSYSPRKRYSEKKPPRSRSLGKSRSRESYSHSRSSYSRSLSREPSD</sequence>
<dbReference type="SMART" id="SM00360">
    <property type="entry name" value="RRM"/>
    <property type="match status" value="1"/>
</dbReference>
<proteinExistence type="predicted"/>
<keyword evidence="5" id="KW-1185">Reference proteome</keyword>
<dbReference type="GO" id="GO:0003723">
    <property type="term" value="F:RNA binding"/>
    <property type="evidence" value="ECO:0007669"/>
    <property type="project" value="UniProtKB-UniRule"/>
</dbReference>
<dbReference type="Gene3D" id="3.30.70.330">
    <property type="match status" value="1"/>
</dbReference>
<dbReference type="SUPFAM" id="SSF54928">
    <property type="entry name" value="RNA-binding domain, RBD"/>
    <property type="match status" value="1"/>
</dbReference>
<feature type="compositionally biased region" description="Basic and acidic residues" evidence="2">
    <location>
        <begin position="289"/>
        <end position="310"/>
    </location>
</feature>